<reference evidence="3" key="2">
    <citation type="journal article" date="2018" name="BMC Genomics">
        <title>Genomic insights into host adaptation between the wheat stripe rust pathogen (Puccinia striiformis f. sp. tritici) and the barley stripe rust pathogen (Puccinia striiformis f. sp. hordei).</title>
        <authorList>
            <person name="Xia C."/>
            <person name="Wang M."/>
            <person name="Yin C."/>
            <person name="Cornejo O.E."/>
            <person name="Hulbert S.H."/>
            <person name="Chen X."/>
        </authorList>
    </citation>
    <scope>NUCLEOTIDE SEQUENCE [LARGE SCALE GENOMIC DNA]</scope>
    <source>
        <strain evidence="3">93TX-2</strain>
    </source>
</reference>
<evidence type="ECO:0000256" key="1">
    <source>
        <dbReference type="SAM" id="Phobius"/>
    </source>
</evidence>
<keyword evidence="3" id="KW-1185">Reference proteome</keyword>
<reference evidence="3" key="3">
    <citation type="journal article" date="2018" name="Mol. Plant Microbe Interact.">
        <title>Genome sequence resources for the wheat stripe rust pathogen (Puccinia striiformis f. sp. tritici) and the barley stripe rust pathogen (Puccinia striiformis f. sp. hordei).</title>
        <authorList>
            <person name="Xia C."/>
            <person name="Wang M."/>
            <person name="Yin C."/>
            <person name="Cornejo O.E."/>
            <person name="Hulbert S.H."/>
            <person name="Chen X."/>
        </authorList>
    </citation>
    <scope>NUCLEOTIDE SEQUENCE [LARGE SCALE GENOMIC DNA]</scope>
    <source>
        <strain evidence="3">93TX-2</strain>
    </source>
</reference>
<dbReference type="VEuPathDB" id="FungiDB:PSHT_00964"/>
<dbReference type="EMBL" id="PKSM01000007">
    <property type="protein sequence ID" value="POW22769.1"/>
    <property type="molecule type" value="Genomic_DNA"/>
</dbReference>
<gene>
    <name evidence="2" type="ORF">PSHT_00964</name>
</gene>
<keyword evidence="1" id="KW-1133">Transmembrane helix</keyword>
<dbReference type="AlphaFoldDB" id="A0A2S4WLY8"/>
<proteinExistence type="predicted"/>
<dbReference type="Proteomes" id="UP000238274">
    <property type="component" value="Unassembled WGS sequence"/>
</dbReference>
<accession>A0A2S4WLY8</accession>
<reference evidence="2 3" key="1">
    <citation type="submission" date="2017-12" db="EMBL/GenBank/DDBJ databases">
        <title>Gene loss provides genomic basis for host adaptation in cereal stripe rust fungi.</title>
        <authorList>
            <person name="Xia C."/>
        </authorList>
    </citation>
    <scope>NUCLEOTIDE SEQUENCE [LARGE SCALE GENOMIC DNA]</scope>
    <source>
        <strain evidence="2 3">93TX-2</strain>
    </source>
</reference>
<feature type="transmembrane region" description="Helical" evidence="1">
    <location>
        <begin position="141"/>
        <end position="160"/>
    </location>
</feature>
<protein>
    <submittedName>
        <fullName evidence="2">Uncharacterized protein</fullName>
    </submittedName>
</protein>
<organism evidence="2 3">
    <name type="scientific">Puccinia striiformis</name>
    <dbReference type="NCBI Taxonomy" id="27350"/>
    <lineage>
        <taxon>Eukaryota</taxon>
        <taxon>Fungi</taxon>
        <taxon>Dikarya</taxon>
        <taxon>Basidiomycota</taxon>
        <taxon>Pucciniomycotina</taxon>
        <taxon>Pucciniomycetes</taxon>
        <taxon>Pucciniales</taxon>
        <taxon>Pucciniaceae</taxon>
        <taxon>Puccinia</taxon>
    </lineage>
</organism>
<name>A0A2S4WLY8_9BASI</name>
<comment type="caution">
    <text evidence="2">The sequence shown here is derived from an EMBL/GenBank/DDBJ whole genome shotgun (WGS) entry which is preliminary data.</text>
</comment>
<sequence length="300" mass="33647">MRRSEREGRGVWGIIHPGKPKLDSRLYKEFAISLSVSREVEREERGLWGMIHSGKLRLECPLYRSKILASPAPESKLRVLKMDMVLGVNISRPKHKTRSGLGTLDEEDCQFFSRETAIIDPMSKQFESSFQKATRRRMKTWTLKVLIGSIIIVFSLGGVGRASGKASERLRGAGRQGRTDNFEEKIFCRTSSPIRANRDEILKFIESFCAEATGQEFGGSEGNLELKELYSVEPSQRANGMATHVLLQLRSINGCKFSVDYSCGRFLTRPTDECNIGNEAKQGGFVSNGCSLWKTIPMAI</sequence>
<dbReference type="VEuPathDB" id="FungiDB:PSTT_07388"/>
<dbReference type="OrthoDB" id="2498321at2759"/>
<keyword evidence="1" id="KW-0472">Membrane</keyword>
<evidence type="ECO:0000313" key="2">
    <source>
        <dbReference type="EMBL" id="POW22769.1"/>
    </source>
</evidence>
<keyword evidence="1" id="KW-0812">Transmembrane</keyword>
<evidence type="ECO:0000313" key="3">
    <source>
        <dbReference type="Proteomes" id="UP000238274"/>
    </source>
</evidence>